<reference evidence="2 3" key="1">
    <citation type="submission" date="2022-07" db="EMBL/GenBank/DDBJ databases">
        <title>Photobacterium pectinilyticum sp. nov., a marine bacterium isolated from surface seawater of Qingdao offshore.</title>
        <authorList>
            <person name="Wang X."/>
        </authorList>
    </citation>
    <scope>NUCLEOTIDE SEQUENCE [LARGE SCALE GENOMIC DNA]</scope>
    <source>
        <strain evidence="2 3">ZSDE20</strain>
    </source>
</reference>
<organism evidence="2 3">
    <name type="scientific">Photobacterium pectinilyticum</name>
    <dbReference type="NCBI Taxonomy" id="2906793"/>
    <lineage>
        <taxon>Bacteria</taxon>
        <taxon>Pseudomonadati</taxon>
        <taxon>Pseudomonadota</taxon>
        <taxon>Gammaproteobacteria</taxon>
        <taxon>Vibrionales</taxon>
        <taxon>Vibrionaceae</taxon>
        <taxon>Photobacterium</taxon>
    </lineage>
</organism>
<evidence type="ECO:0000259" key="1">
    <source>
        <dbReference type="SMART" id="SM00470"/>
    </source>
</evidence>
<dbReference type="SUPFAM" id="SSF110849">
    <property type="entry name" value="ParB/Sulfiredoxin"/>
    <property type="match status" value="1"/>
</dbReference>
<dbReference type="InterPro" id="IPR003115">
    <property type="entry name" value="ParB_N"/>
</dbReference>
<dbReference type="Pfam" id="PF02195">
    <property type="entry name" value="ParB_N"/>
    <property type="match status" value="1"/>
</dbReference>
<dbReference type="SUPFAM" id="SSF109709">
    <property type="entry name" value="KorB DNA-binding domain-like"/>
    <property type="match status" value="1"/>
</dbReference>
<dbReference type="PANTHER" id="PTHR33375">
    <property type="entry name" value="CHROMOSOME-PARTITIONING PROTEIN PARB-RELATED"/>
    <property type="match status" value="1"/>
</dbReference>
<dbReference type="InterPro" id="IPR050336">
    <property type="entry name" value="Chromosome_partition/occlusion"/>
</dbReference>
<dbReference type="Gene3D" id="3.90.1530.30">
    <property type="match status" value="1"/>
</dbReference>
<evidence type="ECO:0000313" key="3">
    <source>
        <dbReference type="Proteomes" id="UP001524460"/>
    </source>
</evidence>
<evidence type="ECO:0000313" key="2">
    <source>
        <dbReference type="EMBL" id="MCQ1058351.1"/>
    </source>
</evidence>
<protein>
    <submittedName>
        <fullName evidence="2">ParB N-terminal domain-containing protein</fullName>
    </submittedName>
</protein>
<sequence length="572" mass="63483">MYPVNEVSSIPVAVINPLKIYGNTRKSRPTADFEAIKKDIADKGILQNLVVRVVDDNVELISGYGRLDAAKELKIENVLCLNKGAISDKEALEIQLSENINRSSLTIGDKINLSIQYLSLTDGDYGTAASKLGFSENLFREYLQMSKGSPELLDALDKPESPIKKGHVLILSKFDKAIQNKTLENIVANPTQYTVAHLKTQAEKFQLPLSNAKFDKDECTYCPHNTCQQFTAFGDNEDEKCAKSSCYFDKSQQWLQSRLPVLQEKFPLVLTTEQKAIADTRKIDIQVLGEEQVNSGCVSCEHNAALVSTNFDTFGMVQPSLCTNLECYNQCVARLADPEGNDQVENNLDPNVGLDLDSDNQTSNDEDEVATTAAPLTKKVSCTYSKKLTEQFAQEIQSIVTPTILEQTSFNMAIVIKALSDQLATKHKTNKTIAELSQLDAKELNGMMGAMLSAFVKQEPNSNTSGFDANYQIRSAALNHSNANSAIFEKAIREWKPSTKNLTLHTIDQLVQLATDSGLAEHYNQHNDQTFAVAAGKLNKKDLVDFIMKVDFDWSHFAPDHFKKMLTQPSVK</sequence>
<dbReference type="InterPro" id="IPR036086">
    <property type="entry name" value="ParB/Sulfiredoxin_sf"/>
</dbReference>
<dbReference type="SMART" id="SM00470">
    <property type="entry name" value="ParB"/>
    <property type="match status" value="1"/>
</dbReference>
<keyword evidence="3" id="KW-1185">Reference proteome</keyword>
<dbReference type="PANTHER" id="PTHR33375:SF1">
    <property type="entry name" value="CHROMOSOME-PARTITIONING PROTEIN PARB-RELATED"/>
    <property type="match status" value="1"/>
</dbReference>
<comment type="caution">
    <text evidence="2">The sequence shown here is derived from an EMBL/GenBank/DDBJ whole genome shotgun (WGS) entry which is preliminary data.</text>
</comment>
<dbReference type="EMBL" id="JANEYT010000018">
    <property type="protein sequence ID" value="MCQ1058351.1"/>
    <property type="molecule type" value="Genomic_DNA"/>
</dbReference>
<gene>
    <name evidence="2" type="ORF">NHN17_09805</name>
</gene>
<dbReference type="RefSeq" id="WP_255042223.1">
    <property type="nucleotide sequence ID" value="NZ_JANEYT010000018.1"/>
</dbReference>
<proteinExistence type="predicted"/>
<dbReference type="Proteomes" id="UP001524460">
    <property type="component" value="Unassembled WGS sequence"/>
</dbReference>
<accession>A0ABT1N0U1</accession>
<name>A0ABT1N0U1_9GAMM</name>
<dbReference type="Gene3D" id="1.10.10.2830">
    <property type="match status" value="1"/>
</dbReference>
<feature type="domain" description="ParB-like N-terminal" evidence="1">
    <location>
        <begin position="8"/>
        <end position="100"/>
    </location>
</feature>